<dbReference type="GO" id="GO:0046872">
    <property type="term" value="F:metal ion binding"/>
    <property type="evidence" value="ECO:0007669"/>
    <property type="project" value="InterPro"/>
</dbReference>
<dbReference type="SUPFAM" id="SSF63411">
    <property type="entry name" value="LuxS/MPP-like metallohydrolase"/>
    <property type="match status" value="2"/>
</dbReference>
<dbReference type="EMBL" id="VOOS01000003">
    <property type="protein sequence ID" value="TXB65167.1"/>
    <property type="molecule type" value="Genomic_DNA"/>
</dbReference>
<feature type="domain" description="Peptidase M16 C-terminal" evidence="2">
    <location>
        <begin position="183"/>
        <end position="360"/>
    </location>
</feature>
<sequence>MTLLDRKLAPKFKQVSTIHFLQPKTQKLDNGIIFHSIAGGSQDILKIDFIFNAGIWHQNNPLIAKATNSLLKEGTKKYNAHDIADGIDQYGAYFQHEVDYDNASLTIYTLAKYLDNVLAYIKEILLYPKFDEHEFSTYRENSIERFKINQEKVSFLARNEFMKQLFGYDFPYGKIAKIEDFKNLSLTEIKEFYYNFYDLSNCEIVASGNVNSKTFDSLNSCFGSQKIKTEAINIKTQTIINKEQNKKVHIEKKGALQSAIRIGKLMPNKLHPDYFKLQILSTILGGYFGSRLMKNIREDKGYTYGIGCGLLSLKNAGYFFISTEVGAEVTNNALQEIYKEIKLLQTEEVSKEELDLVKNYLLGNLLKSCDGPFKMASLFENVHFYGLDYSFYNNYIETIKTITSEELIKIANEYLKVDSLTEVVAGSN</sequence>
<dbReference type="InterPro" id="IPR007863">
    <property type="entry name" value="Peptidase_M16_C"/>
</dbReference>
<proteinExistence type="predicted"/>
<dbReference type="RefSeq" id="WP_147099964.1">
    <property type="nucleotide sequence ID" value="NZ_VOOS01000003.1"/>
</dbReference>
<evidence type="ECO:0000313" key="3">
    <source>
        <dbReference type="EMBL" id="TXB65167.1"/>
    </source>
</evidence>
<organism evidence="3 4">
    <name type="scientific">Vicingus serpentipes</name>
    <dbReference type="NCBI Taxonomy" id="1926625"/>
    <lineage>
        <taxon>Bacteria</taxon>
        <taxon>Pseudomonadati</taxon>
        <taxon>Bacteroidota</taxon>
        <taxon>Flavobacteriia</taxon>
        <taxon>Flavobacteriales</taxon>
        <taxon>Vicingaceae</taxon>
        <taxon>Vicingus</taxon>
    </lineage>
</organism>
<evidence type="ECO:0000259" key="1">
    <source>
        <dbReference type="Pfam" id="PF00675"/>
    </source>
</evidence>
<name>A0A5C6RSQ9_9FLAO</name>
<dbReference type="PANTHER" id="PTHR11851">
    <property type="entry name" value="METALLOPROTEASE"/>
    <property type="match status" value="1"/>
</dbReference>
<comment type="caution">
    <text evidence="3">The sequence shown here is derived from an EMBL/GenBank/DDBJ whole genome shotgun (WGS) entry which is preliminary data.</text>
</comment>
<reference evidence="3 4" key="1">
    <citation type="submission" date="2019-08" db="EMBL/GenBank/DDBJ databases">
        <title>Genome of Vicingus serpentipes NCIMB 15042.</title>
        <authorList>
            <person name="Bowman J.P."/>
        </authorList>
    </citation>
    <scope>NUCLEOTIDE SEQUENCE [LARGE SCALE GENOMIC DNA]</scope>
    <source>
        <strain evidence="3 4">NCIMB 15042</strain>
    </source>
</reference>
<keyword evidence="4" id="KW-1185">Reference proteome</keyword>
<dbReference type="InterPro" id="IPR050361">
    <property type="entry name" value="MPP/UQCRC_Complex"/>
</dbReference>
<dbReference type="PANTHER" id="PTHR11851:SF224">
    <property type="entry name" value="PROCESSING PROTEASE"/>
    <property type="match status" value="1"/>
</dbReference>
<gene>
    <name evidence="3" type="ORF">FRY74_07010</name>
</gene>
<evidence type="ECO:0000313" key="4">
    <source>
        <dbReference type="Proteomes" id="UP000321721"/>
    </source>
</evidence>
<protein>
    <submittedName>
        <fullName evidence="3">Insulinase family protein</fullName>
    </submittedName>
</protein>
<feature type="domain" description="Peptidase M16 N-terminal" evidence="1">
    <location>
        <begin position="68"/>
        <end position="151"/>
    </location>
</feature>
<dbReference type="InterPro" id="IPR011249">
    <property type="entry name" value="Metalloenz_LuxS/M16"/>
</dbReference>
<dbReference type="Gene3D" id="3.30.830.10">
    <property type="entry name" value="Metalloenzyme, LuxS/M16 peptidase-like"/>
    <property type="match status" value="2"/>
</dbReference>
<dbReference type="InterPro" id="IPR011765">
    <property type="entry name" value="Pept_M16_N"/>
</dbReference>
<accession>A0A5C6RSQ9</accession>
<dbReference type="Proteomes" id="UP000321721">
    <property type="component" value="Unassembled WGS sequence"/>
</dbReference>
<dbReference type="AlphaFoldDB" id="A0A5C6RSQ9"/>
<dbReference type="Pfam" id="PF05193">
    <property type="entry name" value="Peptidase_M16_C"/>
    <property type="match status" value="1"/>
</dbReference>
<dbReference type="OrthoDB" id="9811314at2"/>
<evidence type="ECO:0000259" key="2">
    <source>
        <dbReference type="Pfam" id="PF05193"/>
    </source>
</evidence>
<dbReference type="Pfam" id="PF00675">
    <property type="entry name" value="Peptidase_M16"/>
    <property type="match status" value="1"/>
</dbReference>